<organism evidence="2 3">
    <name type="scientific">Polytolypa hystricis (strain UAMH7299)</name>
    <dbReference type="NCBI Taxonomy" id="1447883"/>
    <lineage>
        <taxon>Eukaryota</taxon>
        <taxon>Fungi</taxon>
        <taxon>Dikarya</taxon>
        <taxon>Ascomycota</taxon>
        <taxon>Pezizomycotina</taxon>
        <taxon>Eurotiomycetes</taxon>
        <taxon>Eurotiomycetidae</taxon>
        <taxon>Onygenales</taxon>
        <taxon>Onygenales incertae sedis</taxon>
        <taxon>Polytolypa</taxon>
    </lineage>
</organism>
<feature type="compositionally biased region" description="Polar residues" evidence="1">
    <location>
        <begin position="138"/>
        <end position="154"/>
    </location>
</feature>
<gene>
    <name evidence="2" type="ORF">AJ80_01332</name>
</gene>
<dbReference type="EMBL" id="PDNA01000011">
    <property type="protein sequence ID" value="PGH26949.1"/>
    <property type="molecule type" value="Genomic_DNA"/>
</dbReference>
<sequence length="725" mass="81065">MSSIVSAGRQRPPPPSVEDETESIARELLDPSITRPRDDDGSECSRGTVDQYPVILAIDDSVPSPFPMDACPSLAGSRAGSISSSERLSSPAPASTTSTGAAAHLNTTVPSQNTLPSAQVTNGADVQQRGNATPPRCHSSSPSRENGHQRTSPQYRCPTTGHSSDPEDNRYPRRHLNRHSYHGPEGGHGSVGQKIEWQSDGELHSSHYGPDADKWGISQNRKPVKKRVGFVLPGEPAGRYYESGPGRQQGPYPGNADYSAYRNDVRQPTPETQDYYRRASEPLKLVCVTQDAQRSGLTASPAISPLSLSRQSPLGQRGLAKDTPVPDSSPTRRNGPFPTPQLLPSYSEVTPYLATEDYNDSSQRPPSYKCIRTRSSSTASQVSTYKYADTPPPYNPLSPCPRSIPMAGYQDWYTIMGMTHLDICPSCMGQIGYSRFRDLFIPSLPKPRDAKVRCSLSQTWARLAWVQTMKLGLNHLELLYQITRPPPGHRPCSGRTPSTRTWYGVADSESRYIIPNFSACSACVRNLQILVPYVRGAFRSVPLPQERICDLRTDSPRFVRYLDLLDAAAMQSKSDPRGHLDLRHFMRYVKRKNSMHDCSRDHLRVGPWHYIPELPQFTICEDCYDDVVWPLSDTPLGTRVSSTLQRLPGRDREASCQLFSPRMRAMFRDAAQHGDFTYLKAVALRRYDAEMSFRERKRVLLEDAAQGYDCDVHLRKNAEDWKMFE</sequence>
<comment type="caution">
    <text evidence="2">The sequence shown here is derived from an EMBL/GenBank/DDBJ whole genome shotgun (WGS) entry which is preliminary data.</text>
</comment>
<feature type="compositionally biased region" description="Basic and acidic residues" evidence="1">
    <location>
        <begin position="201"/>
        <end position="214"/>
    </location>
</feature>
<keyword evidence="3" id="KW-1185">Reference proteome</keyword>
<name>A0A2B7Z131_POLH7</name>
<dbReference type="AlphaFoldDB" id="A0A2B7Z131"/>
<feature type="region of interest" description="Disordered" evidence="1">
    <location>
        <begin position="234"/>
        <end position="272"/>
    </location>
</feature>
<evidence type="ECO:0000313" key="3">
    <source>
        <dbReference type="Proteomes" id="UP000224634"/>
    </source>
</evidence>
<evidence type="ECO:0000313" key="2">
    <source>
        <dbReference type="EMBL" id="PGH26949.1"/>
    </source>
</evidence>
<feature type="region of interest" description="Disordered" evidence="1">
    <location>
        <begin position="296"/>
        <end position="345"/>
    </location>
</feature>
<dbReference type="STRING" id="1447883.A0A2B7Z131"/>
<accession>A0A2B7Z131</accession>
<feature type="region of interest" description="Disordered" evidence="1">
    <location>
        <begin position="1"/>
        <end position="193"/>
    </location>
</feature>
<feature type="compositionally biased region" description="Polar residues" evidence="1">
    <location>
        <begin position="105"/>
        <end position="131"/>
    </location>
</feature>
<dbReference type="OrthoDB" id="5324692at2759"/>
<evidence type="ECO:0000256" key="1">
    <source>
        <dbReference type="SAM" id="MobiDB-lite"/>
    </source>
</evidence>
<feature type="compositionally biased region" description="Basic and acidic residues" evidence="1">
    <location>
        <begin position="23"/>
        <end position="39"/>
    </location>
</feature>
<protein>
    <submittedName>
        <fullName evidence="2">Uncharacterized protein</fullName>
    </submittedName>
</protein>
<reference evidence="2 3" key="1">
    <citation type="submission" date="2017-10" db="EMBL/GenBank/DDBJ databases">
        <title>Comparative genomics in systemic dimorphic fungi from Ajellomycetaceae.</title>
        <authorList>
            <person name="Munoz J.F."/>
            <person name="Mcewen J.G."/>
            <person name="Clay O.K."/>
            <person name="Cuomo C.A."/>
        </authorList>
    </citation>
    <scope>NUCLEOTIDE SEQUENCE [LARGE SCALE GENOMIC DNA]</scope>
    <source>
        <strain evidence="2 3">UAMH7299</strain>
    </source>
</reference>
<dbReference type="Proteomes" id="UP000224634">
    <property type="component" value="Unassembled WGS sequence"/>
</dbReference>
<feature type="region of interest" description="Disordered" evidence="1">
    <location>
        <begin position="201"/>
        <end position="220"/>
    </location>
</feature>
<feature type="compositionally biased region" description="Low complexity" evidence="1">
    <location>
        <begin position="89"/>
        <end position="103"/>
    </location>
</feature>
<feature type="compositionally biased region" description="Basic residues" evidence="1">
    <location>
        <begin position="172"/>
        <end position="181"/>
    </location>
</feature>
<proteinExistence type="predicted"/>